<feature type="region of interest" description="Disordered" evidence="2">
    <location>
        <begin position="312"/>
        <end position="436"/>
    </location>
</feature>
<feature type="compositionally biased region" description="Low complexity" evidence="2">
    <location>
        <begin position="340"/>
        <end position="375"/>
    </location>
</feature>
<evidence type="ECO:0000313" key="4">
    <source>
        <dbReference type="EMBL" id="TFY61723.1"/>
    </source>
</evidence>
<gene>
    <name evidence="4" type="ORF">EVG20_g6952</name>
</gene>
<proteinExistence type="predicted"/>
<keyword evidence="5" id="KW-1185">Reference proteome</keyword>
<name>A0A4Y9YJ47_9AGAM</name>
<dbReference type="EMBL" id="SEOQ01000495">
    <property type="protein sequence ID" value="TFY61723.1"/>
    <property type="molecule type" value="Genomic_DNA"/>
</dbReference>
<dbReference type="PROSITE" id="PS50157">
    <property type="entry name" value="ZINC_FINGER_C2H2_2"/>
    <property type="match status" value="1"/>
</dbReference>
<protein>
    <recommendedName>
        <fullName evidence="3">C2H2-type domain-containing protein</fullName>
    </recommendedName>
</protein>
<dbReference type="GO" id="GO:0008270">
    <property type="term" value="F:zinc ion binding"/>
    <property type="evidence" value="ECO:0007669"/>
    <property type="project" value="UniProtKB-KW"/>
</dbReference>
<dbReference type="OrthoDB" id="3176823at2759"/>
<feature type="compositionally biased region" description="Basic residues" evidence="2">
    <location>
        <begin position="385"/>
        <end position="395"/>
    </location>
</feature>
<keyword evidence="1" id="KW-0479">Metal-binding</keyword>
<feature type="compositionally biased region" description="Low complexity" evidence="2">
    <location>
        <begin position="413"/>
        <end position="431"/>
    </location>
</feature>
<feature type="region of interest" description="Disordered" evidence="2">
    <location>
        <begin position="479"/>
        <end position="512"/>
    </location>
</feature>
<evidence type="ECO:0000259" key="3">
    <source>
        <dbReference type="PROSITE" id="PS50157"/>
    </source>
</evidence>
<dbReference type="Proteomes" id="UP000298327">
    <property type="component" value="Unassembled WGS sequence"/>
</dbReference>
<keyword evidence="1" id="KW-0862">Zinc</keyword>
<dbReference type="InterPro" id="IPR013087">
    <property type="entry name" value="Znf_C2H2_type"/>
</dbReference>
<evidence type="ECO:0000256" key="1">
    <source>
        <dbReference type="PROSITE-ProRule" id="PRU00042"/>
    </source>
</evidence>
<dbReference type="SMART" id="SM00355">
    <property type="entry name" value="ZnF_C2H2"/>
    <property type="match status" value="2"/>
</dbReference>
<organism evidence="4 5">
    <name type="scientific">Dentipellis fragilis</name>
    <dbReference type="NCBI Taxonomy" id="205917"/>
    <lineage>
        <taxon>Eukaryota</taxon>
        <taxon>Fungi</taxon>
        <taxon>Dikarya</taxon>
        <taxon>Basidiomycota</taxon>
        <taxon>Agaricomycotina</taxon>
        <taxon>Agaricomycetes</taxon>
        <taxon>Russulales</taxon>
        <taxon>Hericiaceae</taxon>
        <taxon>Dentipellis</taxon>
    </lineage>
</organism>
<reference evidence="4 5" key="1">
    <citation type="submission" date="2019-02" db="EMBL/GenBank/DDBJ databases">
        <title>Genome sequencing of the rare red list fungi Dentipellis fragilis.</title>
        <authorList>
            <person name="Buettner E."/>
            <person name="Kellner H."/>
        </authorList>
    </citation>
    <scope>NUCLEOTIDE SEQUENCE [LARGE SCALE GENOMIC DNA]</scope>
    <source>
        <strain evidence="4 5">DSM 105465</strain>
    </source>
</reference>
<feature type="domain" description="C2H2-type" evidence="3">
    <location>
        <begin position="466"/>
        <end position="494"/>
    </location>
</feature>
<keyword evidence="1" id="KW-0863">Zinc-finger</keyword>
<comment type="caution">
    <text evidence="4">The sequence shown here is derived from an EMBL/GenBank/DDBJ whole genome shotgun (WGS) entry which is preliminary data.</text>
</comment>
<sequence length="532" mass="58491">MPDSRVGFGVKPVKHWSCWQPRRRADGRGKVSTVHHPRLDIPPQEGDPRNLPPPPRGSRKPCPASRCSVHRHFQSIPLYRRGHCRAGSRAMTCPSDSRLPIIVQRPPSTSRSIPMSQHYTFESDSGRSYSEFAQFMPEVSNYGQNVFDVKTFFQGMESMKLPDTFYEAVGAAHDRTHGILPAGPTGVANPMVFPQHTLPFSLNPQRGLGVPVGPEGGTLRYEKTPEDEVLIMPYETNTISPPELFNFDLAPFDNFDEMVADISSETPHEIPPWAQPVPALPQSNFDFFNLESDFFSASSTDSGSIASVSLPNVDPVPMPNFSDPAPAITTRPMAPPRQYTSTPSSSSSRSSMFSTPYLSSDSSASSPFASPAPSTADDDEYRPTRAPKSRARASPRKTPYTKPAAANRRAGKSASPSECGSSSSSSQPPRSRGLHPCPHTGCPQVCKSAGDLRRHLQSLSHTKPAFGCVGCERRFTRPDALKRHHTQSRSCSRASAAAAPQQQQQQKREGPLLQRHFRFEVPLFPFTWILGS</sequence>
<feature type="compositionally biased region" description="Low complexity" evidence="2">
    <location>
        <begin position="488"/>
        <end position="505"/>
    </location>
</feature>
<dbReference type="AlphaFoldDB" id="A0A4Y9YJ47"/>
<evidence type="ECO:0000313" key="5">
    <source>
        <dbReference type="Proteomes" id="UP000298327"/>
    </source>
</evidence>
<feature type="region of interest" description="Disordered" evidence="2">
    <location>
        <begin position="21"/>
        <end position="66"/>
    </location>
</feature>
<dbReference type="Gene3D" id="3.30.160.60">
    <property type="entry name" value="Classic Zinc Finger"/>
    <property type="match status" value="1"/>
</dbReference>
<accession>A0A4Y9YJ47</accession>
<evidence type="ECO:0000256" key="2">
    <source>
        <dbReference type="SAM" id="MobiDB-lite"/>
    </source>
</evidence>